<accession>A0ABM1V9J6</accession>
<dbReference type="PANTHER" id="PTHR32108">
    <property type="entry name" value="DNA-DIRECTED RNA POLYMERASE SUBUNIT ALPHA"/>
    <property type="match status" value="1"/>
</dbReference>
<evidence type="ECO:0000313" key="3">
    <source>
        <dbReference type="Proteomes" id="UP000694930"/>
    </source>
</evidence>
<protein>
    <submittedName>
        <fullName evidence="4">Uncharacterized protein LOC114076918</fullName>
    </submittedName>
</protein>
<organism evidence="3 4">
    <name type="scientific">Solanum pennellii</name>
    <name type="common">Tomato</name>
    <name type="synonym">Lycopersicon pennellii</name>
    <dbReference type="NCBI Taxonomy" id="28526"/>
    <lineage>
        <taxon>Eukaryota</taxon>
        <taxon>Viridiplantae</taxon>
        <taxon>Streptophyta</taxon>
        <taxon>Embryophyta</taxon>
        <taxon>Tracheophyta</taxon>
        <taxon>Spermatophyta</taxon>
        <taxon>Magnoliopsida</taxon>
        <taxon>eudicotyledons</taxon>
        <taxon>Gunneridae</taxon>
        <taxon>Pentapetalae</taxon>
        <taxon>asterids</taxon>
        <taxon>lamiids</taxon>
        <taxon>Solanales</taxon>
        <taxon>Solanaceae</taxon>
        <taxon>Solanoideae</taxon>
        <taxon>Solaneae</taxon>
        <taxon>Solanum</taxon>
        <taxon>Solanum subgen. Lycopersicon</taxon>
    </lineage>
</organism>
<dbReference type="RefSeq" id="XP_027772414.1">
    <property type="nucleotide sequence ID" value="XM_027916613.1"/>
</dbReference>
<feature type="region of interest" description="Disordered" evidence="1">
    <location>
        <begin position="342"/>
        <end position="366"/>
    </location>
</feature>
<evidence type="ECO:0000259" key="2">
    <source>
        <dbReference type="PROSITE" id="PS50174"/>
    </source>
</evidence>
<dbReference type="Proteomes" id="UP000694930">
    <property type="component" value="Chromosome 4"/>
</dbReference>
<dbReference type="InterPro" id="IPR021109">
    <property type="entry name" value="Peptidase_aspartic_dom_sf"/>
</dbReference>
<evidence type="ECO:0000313" key="4">
    <source>
        <dbReference type="RefSeq" id="XP_027772414.1"/>
    </source>
</evidence>
<proteinExistence type="predicted"/>
<dbReference type="SMART" id="SM00443">
    <property type="entry name" value="G_patch"/>
    <property type="match status" value="1"/>
</dbReference>
<dbReference type="PROSITE" id="PS50174">
    <property type="entry name" value="G_PATCH"/>
    <property type="match status" value="1"/>
</dbReference>
<dbReference type="Gene3D" id="2.40.70.10">
    <property type="entry name" value="Acid Proteases"/>
    <property type="match status" value="1"/>
</dbReference>
<reference evidence="4" key="2">
    <citation type="submission" date="2025-08" db="UniProtKB">
        <authorList>
            <consortium name="RefSeq"/>
        </authorList>
    </citation>
    <scope>IDENTIFICATION</scope>
</reference>
<dbReference type="Pfam" id="PF01585">
    <property type="entry name" value="G-patch"/>
    <property type="match status" value="1"/>
</dbReference>
<dbReference type="PANTHER" id="PTHR32108:SF9">
    <property type="entry name" value="REVERSE TRANSCRIPTASE RNASE H-LIKE DOMAIN-CONTAINING PROTEIN"/>
    <property type="match status" value="1"/>
</dbReference>
<reference evidence="3" key="1">
    <citation type="journal article" date="2014" name="Nat. Genet.">
        <title>The genome of the stress-tolerant wild tomato species Solanum pennellii.</title>
        <authorList>
            <person name="Bolger A."/>
            <person name="Scossa F."/>
            <person name="Bolger M.E."/>
            <person name="Lanz C."/>
            <person name="Maumus F."/>
            <person name="Tohge T."/>
            <person name="Quesneville H."/>
            <person name="Alseekh S."/>
            <person name="Sorensen I."/>
            <person name="Lichtenstein G."/>
            <person name="Fich E.A."/>
            <person name="Conte M."/>
            <person name="Keller H."/>
            <person name="Schneeberger K."/>
            <person name="Schwacke R."/>
            <person name="Ofner I."/>
            <person name="Vrebalov J."/>
            <person name="Xu Y."/>
            <person name="Osorio S."/>
            <person name="Aflitos S.A."/>
            <person name="Schijlen E."/>
            <person name="Jimenez-Gomez J.M."/>
            <person name="Ryngajllo M."/>
            <person name="Kimura S."/>
            <person name="Kumar R."/>
            <person name="Koenig D."/>
            <person name="Headland L.R."/>
            <person name="Maloof J.N."/>
            <person name="Sinha N."/>
            <person name="van Ham R.C."/>
            <person name="Lankhorst R.K."/>
            <person name="Mao L."/>
            <person name="Vogel A."/>
            <person name="Arsova B."/>
            <person name="Panstruga R."/>
            <person name="Fei Z."/>
            <person name="Rose J.K."/>
            <person name="Zamir D."/>
            <person name="Carrari F."/>
            <person name="Giovannoni J.J."/>
            <person name="Weigel D."/>
            <person name="Usadel B."/>
            <person name="Fernie A.R."/>
        </authorList>
    </citation>
    <scope>NUCLEOTIDE SEQUENCE [LARGE SCALE GENOMIC DNA]</scope>
    <source>
        <strain evidence="3">cv. LA0716</strain>
    </source>
</reference>
<dbReference type="InterPro" id="IPR000467">
    <property type="entry name" value="G_patch_dom"/>
</dbReference>
<gene>
    <name evidence="4" type="primary">LOC114076918</name>
</gene>
<name>A0ABM1V9J6_SOLPN</name>
<keyword evidence="3" id="KW-1185">Reference proteome</keyword>
<feature type="domain" description="G-patch" evidence="2">
    <location>
        <begin position="718"/>
        <end position="757"/>
    </location>
</feature>
<evidence type="ECO:0000256" key="1">
    <source>
        <dbReference type="SAM" id="MobiDB-lite"/>
    </source>
</evidence>
<feature type="region of interest" description="Disordered" evidence="1">
    <location>
        <begin position="76"/>
        <end position="146"/>
    </location>
</feature>
<feature type="compositionally biased region" description="Polar residues" evidence="1">
    <location>
        <begin position="201"/>
        <end position="210"/>
    </location>
</feature>
<sequence>MKQKPTESYREFAYRWRKEAARVRPPMTEKEIVEVFIRVQEPEYYDRVILLIGAKFAEIVKVGETIEDGLKSGKIARVSASPGSSGLVRKKREEVNAISHGGRKAPRNLPRPQGRSNPPSKPHQAYHPHSNHSGHYNAAPHYPDAHILSYQNPPPIPQNFPSTYPNHPQAYQVPPHYQNVAPSCANVQPSYRAPSPAYQIQTPAYQSPHPNYQAPMPNHQTNPYPRAQAPRPNARNYQQVPPPQQGGYDSPRPRFEKKPSRSFTALAESRTKLFERLAAAGYIHPVGPKPVDVNSRFYRPEQRCAYHSNSVGHDTEDCINLKHKIQDLIDQEVVSLQPAAPNVNTNPLPNHGGGNTNMIETDEDEREAKRITPVVQEDLERAVASLSVKERREFVILTPAKAVALVPSKTLPKPKFVIETAVAQGMTRSGRCYTPDELALGGQKKDHAKRPISEGEAEEFWRRMQPKDYSIVKHLEKTPAQISVWALLMSSQSHRQALMKALDDTYVPSGTSSDNVAAMIHRVIQGHRISFCDDELPSEGRAHNKALHITVVCRGKIVNRVLVDDGSGLNICPLSTLKQLRFDLEKLEKNQVNVRAFDGVQRETLGAVNLIIQIGPAEFEAKFQVLDIDTSYNLLLGRPFIHMAGAVPSTLHQMIKLVWKNEELVIHGEKGQSGRQVPVSDETPQGSDFYTVELVNATDEGLAPQTPMPAVYKMIATVMLQSGFEPGSGLGRNAQGIIEPVPVLAAGSKYGLGYIPTDDDVKMKRKRDQGLTKPIPHLYQSFPVREQAEPEDDGEGICDLFQEINAIIEEEAEPAGFRDAEPGEMLQNWTSTPILMSRTLW</sequence>
<feature type="region of interest" description="Disordered" evidence="1">
    <location>
        <begin position="201"/>
        <end position="261"/>
    </location>
</feature>
<dbReference type="CDD" id="cd00303">
    <property type="entry name" value="retropepsin_like"/>
    <property type="match status" value="1"/>
</dbReference>
<dbReference type="GeneID" id="114076918"/>